<keyword evidence="1" id="KW-0732">Signal</keyword>
<feature type="signal peptide" evidence="1">
    <location>
        <begin position="1"/>
        <end position="18"/>
    </location>
</feature>
<sequence length="73" mass="8309">IILGACLLTSLVSFTSFAHPGRTASDGCHYCRTNCEKWGVPKNQRHCHFYNEPTEEEMLNSKVVKEYSDDEIT</sequence>
<name>A0A454CVP5_VIBHA</name>
<dbReference type="Proteomes" id="UP000008367">
    <property type="component" value="Unassembled WGS sequence"/>
</dbReference>
<dbReference type="EMBL" id="AJSR01001632">
    <property type="protein sequence ID" value="EKM30495.1"/>
    <property type="molecule type" value="Genomic_DNA"/>
</dbReference>
<protein>
    <submittedName>
        <fullName evidence="2">Uncharacterized protein</fullName>
    </submittedName>
</protein>
<gene>
    <name evidence="2" type="ORF">VCHENC02_3778</name>
</gene>
<reference evidence="2 3" key="1">
    <citation type="submission" date="2012-10" db="EMBL/GenBank/DDBJ databases">
        <title>Genome sequence of Vibrio Cholerae HENC-02.</title>
        <authorList>
            <person name="Eppinger M."/>
            <person name="Hasan N.A."/>
            <person name="Sengamalay N."/>
            <person name="Hine E."/>
            <person name="Su Q."/>
            <person name="Daugherty S.C."/>
            <person name="Young S."/>
            <person name="Sadzewicz L."/>
            <person name="Tallon L."/>
            <person name="Cebula T.A."/>
            <person name="Ravel J."/>
            <person name="Colwell R.R."/>
        </authorList>
    </citation>
    <scope>NUCLEOTIDE SEQUENCE [LARGE SCALE GENOMIC DNA]</scope>
    <source>
        <strain evidence="2 3">HENC-02</strain>
    </source>
</reference>
<comment type="caution">
    <text evidence="2">The sequence shown here is derived from an EMBL/GenBank/DDBJ whole genome shotgun (WGS) entry which is preliminary data.</text>
</comment>
<feature type="non-terminal residue" evidence="2">
    <location>
        <position position="73"/>
    </location>
</feature>
<evidence type="ECO:0000313" key="2">
    <source>
        <dbReference type="EMBL" id="EKM30495.1"/>
    </source>
</evidence>
<dbReference type="AlphaFoldDB" id="A0A454CVP5"/>
<feature type="non-terminal residue" evidence="2">
    <location>
        <position position="1"/>
    </location>
</feature>
<proteinExistence type="predicted"/>
<feature type="chain" id="PRO_5019149737" evidence="1">
    <location>
        <begin position="19"/>
        <end position="73"/>
    </location>
</feature>
<organism evidence="2 3">
    <name type="scientific">Vibrio harveyi</name>
    <name type="common">Beneckea harveyi</name>
    <dbReference type="NCBI Taxonomy" id="669"/>
    <lineage>
        <taxon>Bacteria</taxon>
        <taxon>Pseudomonadati</taxon>
        <taxon>Pseudomonadota</taxon>
        <taxon>Gammaproteobacteria</taxon>
        <taxon>Vibrionales</taxon>
        <taxon>Vibrionaceae</taxon>
        <taxon>Vibrio</taxon>
    </lineage>
</organism>
<evidence type="ECO:0000313" key="3">
    <source>
        <dbReference type="Proteomes" id="UP000008367"/>
    </source>
</evidence>
<accession>A0A454CVP5</accession>
<evidence type="ECO:0000256" key="1">
    <source>
        <dbReference type="SAM" id="SignalP"/>
    </source>
</evidence>